<accession>A0A1H3LQ72</accession>
<dbReference type="EMBL" id="FNPV01000003">
    <property type="protein sequence ID" value="SDY66476.1"/>
    <property type="molecule type" value="Genomic_DNA"/>
</dbReference>
<proteinExistence type="predicted"/>
<dbReference type="OrthoDB" id="1952591at2"/>
<protein>
    <submittedName>
        <fullName evidence="2">Uncharacterized protein</fullName>
    </submittedName>
</protein>
<feature type="transmembrane region" description="Helical" evidence="1">
    <location>
        <begin position="20"/>
        <end position="37"/>
    </location>
</feature>
<dbReference type="RefSeq" id="WP_093312153.1">
    <property type="nucleotide sequence ID" value="NZ_FNPV01000003.1"/>
</dbReference>
<evidence type="ECO:0000256" key="1">
    <source>
        <dbReference type="SAM" id="Phobius"/>
    </source>
</evidence>
<sequence length="142" mass="16434">MKNDERITSDVKQANSLGYSVFWFGIFGALLVRWFYLGQSLIEVLDVFAIWLIASMAQFFSLATRGIPITYPFVSNQKEQRYFVVIFPLATGFMTAMILMFLKEDVGYKRVIGGFAGAFMATFILFVIYNTIVHYWEKKMEE</sequence>
<organism evidence="2 3">
    <name type="scientific">Tindallia californiensis</name>
    <dbReference type="NCBI Taxonomy" id="159292"/>
    <lineage>
        <taxon>Bacteria</taxon>
        <taxon>Bacillati</taxon>
        <taxon>Bacillota</taxon>
        <taxon>Clostridia</taxon>
        <taxon>Peptostreptococcales</taxon>
        <taxon>Tindalliaceae</taxon>
        <taxon>Tindallia</taxon>
    </lineage>
</organism>
<reference evidence="2 3" key="1">
    <citation type="submission" date="2016-10" db="EMBL/GenBank/DDBJ databases">
        <authorList>
            <person name="de Groot N.N."/>
        </authorList>
    </citation>
    <scope>NUCLEOTIDE SEQUENCE [LARGE SCALE GENOMIC DNA]</scope>
    <source>
        <strain evidence="2 3">APO</strain>
    </source>
</reference>
<dbReference type="AlphaFoldDB" id="A0A1H3LQ72"/>
<feature type="transmembrane region" description="Helical" evidence="1">
    <location>
        <begin position="114"/>
        <end position="136"/>
    </location>
</feature>
<dbReference type="Proteomes" id="UP000199230">
    <property type="component" value="Unassembled WGS sequence"/>
</dbReference>
<gene>
    <name evidence="2" type="ORF">SAMN05192546_103314</name>
</gene>
<keyword evidence="1" id="KW-1133">Transmembrane helix</keyword>
<dbReference type="Pfam" id="PF20563">
    <property type="entry name" value="DUF6773"/>
    <property type="match status" value="1"/>
</dbReference>
<keyword evidence="1" id="KW-0472">Membrane</keyword>
<keyword evidence="1" id="KW-0812">Transmembrane</keyword>
<feature type="transmembrane region" description="Helical" evidence="1">
    <location>
        <begin position="82"/>
        <end position="102"/>
    </location>
</feature>
<feature type="transmembrane region" description="Helical" evidence="1">
    <location>
        <begin position="44"/>
        <end position="62"/>
    </location>
</feature>
<name>A0A1H3LQ72_9FIRM</name>
<evidence type="ECO:0000313" key="3">
    <source>
        <dbReference type="Proteomes" id="UP000199230"/>
    </source>
</evidence>
<dbReference type="InterPro" id="IPR046664">
    <property type="entry name" value="DUF6773"/>
</dbReference>
<evidence type="ECO:0000313" key="2">
    <source>
        <dbReference type="EMBL" id="SDY66476.1"/>
    </source>
</evidence>
<keyword evidence="3" id="KW-1185">Reference proteome</keyword>